<dbReference type="Pfam" id="PF01636">
    <property type="entry name" value="APH"/>
    <property type="match status" value="1"/>
</dbReference>
<protein>
    <recommendedName>
        <fullName evidence="1">Aminoglycoside phosphotransferase domain-containing protein</fullName>
    </recommendedName>
</protein>
<dbReference type="OrthoDB" id="25129at2759"/>
<dbReference type="EMBL" id="RZGK01000017">
    <property type="protein sequence ID" value="KAF9692944.1"/>
    <property type="molecule type" value="Genomic_DNA"/>
</dbReference>
<gene>
    <name evidence="2" type="ORF">EKO04_009290</name>
</gene>
<evidence type="ECO:0000313" key="3">
    <source>
        <dbReference type="Proteomes" id="UP000651452"/>
    </source>
</evidence>
<evidence type="ECO:0000313" key="2">
    <source>
        <dbReference type="EMBL" id="KAF9692944.1"/>
    </source>
</evidence>
<dbReference type="Gene3D" id="3.30.200.20">
    <property type="entry name" value="Phosphorylase Kinase, domain 1"/>
    <property type="match status" value="1"/>
</dbReference>
<dbReference type="InterPro" id="IPR011009">
    <property type="entry name" value="Kinase-like_dom_sf"/>
</dbReference>
<evidence type="ECO:0000259" key="1">
    <source>
        <dbReference type="Pfam" id="PF01636"/>
    </source>
</evidence>
<accession>A0A8H7IVD9</accession>
<reference evidence="2" key="1">
    <citation type="submission" date="2018-12" db="EMBL/GenBank/DDBJ databases">
        <authorList>
            <person name="Syme R.A."/>
            <person name="Farfan-Caceres L."/>
            <person name="Lichtenzveig J."/>
        </authorList>
    </citation>
    <scope>NUCLEOTIDE SEQUENCE</scope>
    <source>
        <strain evidence="2">Al4</strain>
    </source>
</reference>
<proteinExistence type="predicted"/>
<name>A0A8H7IVD9_9PLEO</name>
<dbReference type="Gene3D" id="3.90.1200.10">
    <property type="match status" value="1"/>
</dbReference>
<comment type="caution">
    <text evidence="2">The sequence shown here is derived from an EMBL/GenBank/DDBJ whole genome shotgun (WGS) entry which is preliminary data.</text>
</comment>
<dbReference type="AlphaFoldDB" id="A0A8H7IVD9"/>
<feature type="domain" description="Aminoglycoside phosphotransferase" evidence="1">
    <location>
        <begin position="2"/>
        <end position="220"/>
    </location>
</feature>
<dbReference type="Proteomes" id="UP000651452">
    <property type="component" value="Unassembled WGS sequence"/>
</dbReference>
<reference evidence="2" key="2">
    <citation type="submission" date="2020-09" db="EMBL/GenBank/DDBJ databases">
        <title>Reference genome assembly for Australian Ascochyta lentis isolate Al4.</title>
        <authorList>
            <person name="Lee R.C."/>
            <person name="Farfan-Caceres L.M."/>
            <person name="Debler J.W."/>
            <person name="Williams A.H."/>
            <person name="Henares B.M."/>
        </authorList>
    </citation>
    <scope>NUCLEOTIDE SEQUENCE</scope>
    <source>
        <strain evidence="2">Al4</strain>
    </source>
</reference>
<dbReference type="InterPro" id="IPR002575">
    <property type="entry name" value="Aminoglycoside_PTrfase"/>
</dbReference>
<sequence>MLSGGLANYVYRVTDPDGSTTVYKHAAPYAHSNHNFALNVRRLDYEAHILKLLSTKTSPSLLSQQSTVQSARLVSYDVTQKLLCISDGGTRTLKAAYNDAHLDISKIGRELAQWVAMVQQDSKNVSLALSSQDAASRGSQNNNPVALHLYRHSHDNLHMALSEFGSLIVSDDECICHGDFWPGNVLIQPGSGKGGDVQSTVVDWELVRRGTSATDVGQFAAEASLRDRFKGGRGLLAAFLGCYV</sequence>
<organism evidence="2 3">
    <name type="scientific">Ascochyta lentis</name>
    <dbReference type="NCBI Taxonomy" id="205686"/>
    <lineage>
        <taxon>Eukaryota</taxon>
        <taxon>Fungi</taxon>
        <taxon>Dikarya</taxon>
        <taxon>Ascomycota</taxon>
        <taxon>Pezizomycotina</taxon>
        <taxon>Dothideomycetes</taxon>
        <taxon>Pleosporomycetidae</taxon>
        <taxon>Pleosporales</taxon>
        <taxon>Pleosporineae</taxon>
        <taxon>Didymellaceae</taxon>
        <taxon>Ascochyta</taxon>
    </lineage>
</organism>
<keyword evidence="3" id="KW-1185">Reference proteome</keyword>
<dbReference type="SUPFAM" id="SSF56112">
    <property type="entry name" value="Protein kinase-like (PK-like)"/>
    <property type="match status" value="1"/>
</dbReference>